<accession>A0ABZ0ZRN4</accession>
<reference evidence="2" key="1">
    <citation type="submission" date="2023-12" db="EMBL/GenBank/DDBJ databases">
        <title>Novel species in genus Nocardioides.</title>
        <authorList>
            <person name="Zhou H."/>
        </authorList>
    </citation>
    <scope>NUCLEOTIDE SEQUENCE [LARGE SCALE GENOMIC DNA]</scope>
    <source>
        <strain evidence="2">HM61</strain>
    </source>
</reference>
<name>A0ABZ0ZRN4_9ACTN</name>
<keyword evidence="2" id="KW-1185">Reference proteome</keyword>
<protein>
    <submittedName>
        <fullName evidence="1">EcsC family protein</fullName>
    </submittedName>
</protein>
<evidence type="ECO:0000313" key="2">
    <source>
        <dbReference type="Proteomes" id="UP001327225"/>
    </source>
</evidence>
<dbReference type="Pfam" id="PF12787">
    <property type="entry name" value="EcsC"/>
    <property type="match status" value="1"/>
</dbReference>
<dbReference type="RefSeq" id="WP_322937375.1">
    <property type="nucleotide sequence ID" value="NZ_CP141059.1"/>
</dbReference>
<organism evidence="1 2">
    <name type="scientific">Nocardioides bizhenqiangii</name>
    <dbReference type="NCBI Taxonomy" id="3095076"/>
    <lineage>
        <taxon>Bacteria</taxon>
        <taxon>Bacillati</taxon>
        <taxon>Actinomycetota</taxon>
        <taxon>Actinomycetes</taxon>
        <taxon>Propionibacteriales</taxon>
        <taxon>Nocardioidaceae</taxon>
        <taxon>Nocardioides</taxon>
    </lineage>
</organism>
<dbReference type="EMBL" id="CP141059">
    <property type="protein sequence ID" value="WQQ26431.1"/>
    <property type="molecule type" value="Genomic_DNA"/>
</dbReference>
<evidence type="ECO:0000313" key="1">
    <source>
        <dbReference type="EMBL" id="WQQ26431.1"/>
    </source>
</evidence>
<sequence length="232" mass="24131">MASVKRALAGQAARVVVPRFPALAPGVTSSFVREALHRAIVGVGPLAPAAEAAEAQLREQHGQVDKAVHEVIENHVGYASVGGLLANVGGLVTAAVLTPANISGLALIQCRMIAGIAHLRGYDLDDPRVRNAILVTILGEDMVKKMVRKMELPAPPMALALAPSHDPALDQAITSAVASDLIGRVLGKQIATNIGRRVPVVGGVVGAGVDGYGTWKVGRYAAREFLQRRGTA</sequence>
<gene>
    <name evidence="1" type="ORF">SHK19_21055</name>
</gene>
<dbReference type="Proteomes" id="UP001327225">
    <property type="component" value="Chromosome"/>
</dbReference>
<dbReference type="InterPro" id="IPR024787">
    <property type="entry name" value="EcsC"/>
</dbReference>
<proteinExistence type="predicted"/>